<feature type="compositionally biased region" description="Polar residues" evidence="1">
    <location>
        <begin position="215"/>
        <end position="224"/>
    </location>
</feature>
<dbReference type="AlphaFoldDB" id="A0AA41NJQ7"/>
<sequence>MWLKPEEVLLKNSLKLWVDQKSSGCFIPQHTAGSARGSVTSPKLERTFNVFLADTIWITTQNKERDFFMFLILDEAFKIMEQLVNVMLRRLLDNEVGGMEKMEDTSLLPSPIIISIRSKMAFQFIELKDRETLVEGLLERLKQRILKALREKNQITFRGKPTGISADFSIQTLKAQGQAQTLRRKELTGLSQAQAPQDKDPPRSPGACRAAVCTGQRSHSQRVSAETAATDAANHPELAHTIG</sequence>
<gene>
    <name evidence="2" type="ORF">SUZIE_214250</name>
</gene>
<evidence type="ECO:0000256" key="1">
    <source>
        <dbReference type="SAM" id="MobiDB-lite"/>
    </source>
</evidence>
<organism evidence="2 3">
    <name type="scientific">Sciurus carolinensis</name>
    <name type="common">Eastern gray squirrel</name>
    <dbReference type="NCBI Taxonomy" id="30640"/>
    <lineage>
        <taxon>Eukaryota</taxon>
        <taxon>Metazoa</taxon>
        <taxon>Chordata</taxon>
        <taxon>Craniata</taxon>
        <taxon>Vertebrata</taxon>
        <taxon>Euteleostomi</taxon>
        <taxon>Mammalia</taxon>
        <taxon>Eutheria</taxon>
        <taxon>Euarchontoglires</taxon>
        <taxon>Glires</taxon>
        <taxon>Rodentia</taxon>
        <taxon>Sciuromorpha</taxon>
        <taxon>Sciuridae</taxon>
        <taxon>Sciurinae</taxon>
        <taxon>Sciurini</taxon>
        <taxon>Sciurus</taxon>
    </lineage>
</organism>
<evidence type="ECO:0000313" key="3">
    <source>
        <dbReference type="Proteomes" id="UP001166674"/>
    </source>
</evidence>
<name>A0AA41NJQ7_SCICA</name>
<dbReference type="Proteomes" id="UP001166674">
    <property type="component" value="Unassembled WGS sequence"/>
</dbReference>
<feature type="region of interest" description="Disordered" evidence="1">
    <location>
        <begin position="188"/>
        <end position="243"/>
    </location>
</feature>
<keyword evidence="3" id="KW-1185">Reference proteome</keyword>
<accession>A0AA41NJQ7</accession>
<comment type="caution">
    <text evidence="2">The sequence shown here is derived from an EMBL/GenBank/DDBJ whole genome shotgun (WGS) entry which is preliminary data.</text>
</comment>
<evidence type="ECO:0000313" key="2">
    <source>
        <dbReference type="EMBL" id="MBZ3891696.1"/>
    </source>
</evidence>
<dbReference type="EMBL" id="JAATJV010452228">
    <property type="protein sequence ID" value="MBZ3891696.1"/>
    <property type="molecule type" value="Genomic_DNA"/>
</dbReference>
<protein>
    <submittedName>
        <fullName evidence="2">TBC1 domain family member 8</fullName>
    </submittedName>
</protein>
<proteinExistence type="predicted"/>
<reference evidence="2" key="1">
    <citation type="submission" date="2020-03" db="EMBL/GenBank/DDBJ databases">
        <title>Studies in the Genomics of Life Span.</title>
        <authorList>
            <person name="Glass D."/>
        </authorList>
    </citation>
    <scope>NUCLEOTIDE SEQUENCE</scope>
    <source>
        <strain evidence="2">SUZIE</strain>
        <tissue evidence="2">Muscle</tissue>
    </source>
</reference>